<protein>
    <submittedName>
        <fullName evidence="2">Uncharacterized protein</fullName>
    </submittedName>
</protein>
<name>A0A411E660_9FLAO</name>
<evidence type="ECO:0000313" key="2">
    <source>
        <dbReference type="EMBL" id="QBA63196.1"/>
    </source>
</evidence>
<feature type="transmembrane region" description="Helical" evidence="1">
    <location>
        <begin position="21"/>
        <end position="41"/>
    </location>
</feature>
<evidence type="ECO:0000256" key="1">
    <source>
        <dbReference type="SAM" id="Phobius"/>
    </source>
</evidence>
<evidence type="ECO:0000313" key="3">
    <source>
        <dbReference type="Proteomes" id="UP000290889"/>
    </source>
</evidence>
<keyword evidence="3" id="KW-1185">Reference proteome</keyword>
<dbReference type="RefSeq" id="WP_129601951.1">
    <property type="nucleotide sequence ID" value="NZ_CP035544.1"/>
</dbReference>
<accession>A0A411E660</accession>
<dbReference type="EMBL" id="CP035544">
    <property type="protein sequence ID" value="QBA63196.1"/>
    <property type="molecule type" value="Genomic_DNA"/>
</dbReference>
<keyword evidence="1" id="KW-0812">Transmembrane</keyword>
<proteinExistence type="predicted"/>
<organism evidence="2 3">
    <name type="scientific">Muriicola soli</name>
    <dbReference type="NCBI Taxonomy" id="2507538"/>
    <lineage>
        <taxon>Bacteria</taxon>
        <taxon>Pseudomonadati</taxon>
        <taxon>Bacteroidota</taxon>
        <taxon>Flavobacteriia</taxon>
        <taxon>Flavobacteriales</taxon>
        <taxon>Flavobacteriaceae</taxon>
        <taxon>Muriicola</taxon>
    </lineage>
</organism>
<gene>
    <name evidence="2" type="ORF">EQY75_00665</name>
</gene>
<dbReference type="AlphaFoldDB" id="A0A411E660"/>
<keyword evidence="1" id="KW-0472">Membrane</keyword>
<dbReference type="KEGG" id="mur:EQY75_00665"/>
<sequence length="228" mass="25719">MADQKTNKLISQKDIAKSKKVLVWYLIIVVLLFVSIIYLFIRYTEVSKENVEINEDNEEHVERLAELRKETNATIDSLIEGINKRDSILLAIRSVDNNDLTNRILSFNSSNIKNSKFIVTVYSFGVQKRENEEIEDYLKSKGYSVSVGGDYSSGNKKPTWMSSEPAVFYYSPNSKGQAEVIAKEVSLVTERTYAVRRGAGKGVIKGLESTTFFIHNINSTAPSLQTSE</sequence>
<dbReference type="Proteomes" id="UP000290889">
    <property type="component" value="Chromosome"/>
</dbReference>
<reference evidence="2 3" key="1">
    <citation type="submission" date="2019-01" db="EMBL/GenBank/DDBJ databases">
        <title>Muriicola soli sp. nov., isolated from soil.</title>
        <authorList>
            <person name="Kang H.J."/>
            <person name="Kim S.B."/>
        </authorList>
    </citation>
    <scope>NUCLEOTIDE SEQUENCE [LARGE SCALE GENOMIC DNA]</scope>
    <source>
        <strain evidence="2 3">MMS17-SY002</strain>
    </source>
</reference>
<keyword evidence="1" id="KW-1133">Transmembrane helix</keyword>